<comment type="caution">
    <text evidence="1">The sequence shown here is derived from an EMBL/GenBank/DDBJ whole genome shotgun (WGS) entry which is preliminary data.</text>
</comment>
<name>B1G968_PARG4</name>
<dbReference type="OrthoDB" id="8430433at2"/>
<gene>
    <name evidence="1" type="ORF">BgramDRAFT_5905</name>
</gene>
<dbReference type="NCBIfam" id="NF040700">
    <property type="entry name" value="VPA1262_N_dom"/>
    <property type="match status" value="1"/>
</dbReference>
<keyword evidence="2" id="KW-1185">Reference proteome</keyword>
<dbReference type="RefSeq" id="WP_006052472.1">
    <property type="nucleotide sequence ID" value="NZ_ABLD01000029.1"/>
</dbReference>
<dbReference type="Proteomes" id="UP000005045">
    <property type="component" value="Unassembled WGS sequence"/>
</dbReference>
<dbReference type="EMBL" id="ABLD01000029">
    <property type="protein sequence ID" value="EDT07329.1"/>
    <property type="molecule type" value="Genomic_DNA"/>
</dbReference>
<protein>
    <submittedName>
        <fullName evidence="1">Uncharacterized protein</fullName>
    </submittedName>
</protein>
<evidence type="ECO:0000313" key="2">
    <source>
        <dbReference type="Proteomes" id="UP000005045"/>
    </source>
</evidence>
<organism evidence="1 2">
    <name type="scientific">Paraburkholderia graminis (strain ATCC 700544 / DSM 17151 / LMG 18924 / NCIMB 13744 / C4D1M)</name>
    <dbReference type="NCBI Taxonomy" id="396598"/>
    <lineage>
        <taxon>Bacteria</taxon>
        <taxon>Pseudomonadati</taxon>
        <taxon>Pseudomonadota</taxon>
        <taxon>Betaproteobacteria</taxon>
        <taxon>Burkholderiales</taxon>
        <taxon>Burkholderiaceae</taxon>
        <taxon>Paraburkholderia</taxon>
    </lineage>
</organism>
<proteinExistence type="predicted"/>
<accession>B1G968</accession>
<dbReference type="AlphaFoldDB" id="B1G968"/>
<evidence type="ECO:0000313" key="1">
    <source>
        <dbReference type="EMBL" id="EDT07329.1"/>
    </source>
</evidence>
<reference evidence="1 2" key="1">
    <citation type="submission" date="2008-03" db="EMBL/GenBank/DDBJ databases">
        <title>Sequencing of the draft genome and assembly of Burkholderia graminis C4D1M.</title>
        <authorList>
            <consortium name="US DOE Joint Genome Institute (JGI-PGF)"/>
            <person name="Copeland A."/>
            <person name="Lucas S."/>
            <person name="Lapidus A."/>
            <person name="Glavina del Rio T."/>
            <person name="Dalin E."/>
            <person name="Tice H."/>
            <person name="Bruce D."/>
            <person name="Goodwin L."/>
            <person name="Pitluck S."/>
            <person name="Larimer F."/>
            <person name="Land M.L."/>
            <person name="Hauser L."/>
            <person name="Tiedje J."/>
            <person name="Richardson P."/>
        </authorList>
    </citation>
    <scope>NUCLEOTIDE SEQUENCE [LARGE SCALE GENOMIC DNA]</scope>
    <source>
        <strain evidence="2">ATCC 700544 / DSM 17151 / LMG 18924 / NCIMB 13744 / C4D1M</strain>
    </source>
</reference>
<sequence>MPLAITIFSVSGEGLDPVFCYGFIRSVRGSGKYPSPNLPKGLASDCINRSDVPDTALTLLAWDSIVCGARENEVLDALRTGSLSLPEASPVVTEMQISGVPFGPLLVEENFQRGRVTGVGLLHRTGIASETHLKALADKLHDKLAGSMPRALDNIVSMIGNATGFCDVCGPRRPIGAVDYFYRSRAATYVDGPLFDVRPEQADFRSKAPSSQIHVRRHAAALDQRYRLQTTLYNYDEVLRSTILDIDAGVHETALSAPAHITEMTMRVFDETGELVDQSKVMFTQGMQFGFSVLGASDTLPPVFPGAPKSPDLEVRPRIHTLLFKGPSMGKRSGSLDILRTNSANLAALIGPISSKQEDIWFDRGSAGQVDVIRWIKKRIEQPGLVKAFLVDPYLGSDALKRVVARHGNQTAELFIVVSPGNIDPDADAAAAKSANDYLPKLASAATEWATKLAGKISVVHIKRGNGSRQAFHDRFLCVLDRDATPTVYLFSNSLSKAAGDWPFVICQLDQITSWRVYADILQMVEGRVDGLHPEYIWTTANVSATSPTEFLTPSAVTDNEAPWVVAANTLLSNIRTVIYRNSEFKPQVGSLIDKFLAVWREDIDDRRLADALFKVVTHRDAIVVFVSDHLRYRGCDEIASLLDGMFLDHILDALPDTPQSNGWWLPHDARRAVLGNLGRTIARKPKPTNFVRDRINPKVQRYVASIETQRFSDVAWDVHRAALFLSVIALEVASIANAPEAYRVGMASDYIHWLGRLMRSDLAANMYVTSGAQVPDIADDLPLAAQAILQVRSILGDQLIPPVKMVMDDPWVAAAFKTKLSPFC</sequence>